<evidence type="ECO:0000313" key="9">
    <source>
        <dbReference type="EMBL" id="ADK80560.1"/>
    </source>
</evidence>
<feature type="domain" description="Aspartate carbamoyltransferase regulatory subunit N-terminal" evidence="6">
    <location>
        <begin position="377"/>
        <end position="472"/>
    </location>
</feature>
<dbReference type="InterPro" id="IPR036901">
    <property type="entry name" value="Asp/Orn_carbamoylTrfase_sf"/>
</dbReference>
<name>E1R525_SEDSS</name>
<dbReference type="NCBIfam" id="TIGR00670">
    <property type="entry name" value="asp_carb_tr"/>
    <property type="match status" value="1"/>
</dbReference>
<dbReference type="GO" id="GO:0004070">
    <property type="term" value="F:aspartate carbamoyltransferase activity"/>
    <property type="evidence" value="ECO:0007669"/>
    <property type="project" value="UniProtKB-UniRule"/>
</dbReference>
<dbReference type="InterPro" id="IPR036793">
    <property type="entry name" value="Asp_carbatrfase_reg_N_sf"/>
</dbReference>
<evidence type="ECO:0000259" key="8">
    <source>
        <dbReference type="Pfam" id="PF02748"/>
    </source>
</evidence>
<reference evidence="9 10" key="1">
    <citation type="journal article" date="2010" name="Stand. Genomic Sci.">
        <title>Complete genome sequence of Spirochaeta smaragdinae type strain (SEBR 4228).</title>
        <authorList>
            <person name="Mavromatis K."/>
            <person name="Yasawong M."/>
            <person name="Chertkov O."/>
            <person name="Lapidus A."/>
            <person name="Lucas S."/>
            <person name="Nolan M."/>
            <person name="Del Rio T.G."/>
            <person name="Tice H."/>
            <person name="Cheng J.F."/>
            <person name="Pitluck S."/>
            <person name="Liolios K."/>
            <person name="Ivanova N."/>
            <person name="Tapia R."/>
            <person name="Han C."/>
            <person name="Bruce D."/>
            <person name="Goodwin L."/>
            <person name="Pati A."/>
            <person name="Chen A."/>
            <person name="Palaniappan K."/>
            <person name="Land M."/>
            <person name="Hauser L."/>
            <person name="Chang Y.J."/>
            <person name="Jeffries C.D."/>
            <person name="Detter J.C."/>
            <person name="Rohde M."/>
            <person name="Brambilla E."/>
            <person name="Spring S."/>
            <person name="Goker M."/>
            <person name="Sikorski J."/>
            <person name="Woyke T."/>
            <person name="Bristow J."/>
            <person name="Eisen J.A."/>
            <person name="Markowitz V."/>
            <person name="Hugenholtz P."/>
            <person name="Klenk H.P."/>
            <person name="Kyrpides N.C."/>
        </authorList>
    </citation>
    <scope>NUCLEOTIDE SEQUENCE [LARGE SCALE GENOMIC DNA]</scope>
    <source>
        <strain evidence="10">DSM 11293 / JCM 15392 / SEBR 4228</strain>
    </source>
</reference>
<keyword evidence="4" id="KW-0665">Pyrimidine biosynthesis</keyword>
<dbReference type="GO" id="GO:0006207">
    <property type="term" value="P:'de novo' pyrimidine nucleobase biosynthetic process"/>
    <property type="evidence" value="ECO:0007669"/>
    <property type="project" value="InterPro"/>
</dbReference>
<dbReference type="InterPro" id="IPR020545">
    <property type="entry name" value="Asp_carbamoyltransf_reg_N"/>
</dbReference>
<keyword evidence="10" id="KW-1185">Reference proteome</keyword>
<dbReference type="InterPro" id="IPR036792">
    <property type="entry name" value="Asp_carbatrfase_reg_C_sf"/>
</dbReference>
<dbReference type="RefSeq" id="WP_013254024.1">
    <property type="nucleotide sequence ID" value="NC_014364.1"/>
</dbReference>
<dbReference type="GO" id="GO:0016597">
    <property type="term" value="F:amino acid binding"/>
    <property type="evidence" value="ECO:0007669"/>
    <property type="project" value="InterPro"/>
</dbReference>
<dbReference type="Proteomes" id="UP000002318">
    <property type="component" value="Chromosome"/>
</dbReference>
<gene>
    <name evidence="9" type="ordered locus">Spirs_1433</name>
</gene>
<evidence type="ECO:0000256" key="3">
    <source>
        <dbReference type="ARBA" id="ARBA00022833"/>
    </source>
</evidence>
<dbReference type="InterPro" id="IPR020542">
    <property type="entry name" value="Asp_carbamoyltrfase_reg_C"/>
</dbReference>
<dbReference type="PANTHER" id="PTHR35805">
    <property type="entry name" value="ASPARTATE CARBAMOYLTRANSFERASE REGULATORY CHAIN"/>
    <property type="match status" value="1"/>
</dbReference>
<dbReference type="GO" id="GO:0046872">
    <property type="term" value="F:metal ion binding"/>
    <property type="evidence" value="ECO:0007669"/>
    <property type="project" value="UniProtKB-KW"/>
</dbReference>
<dbReference type="OrthoDB" id="9802587at2"/>
<dbReference type="eggNOG" id="COG1781">
    <property type="taxonomic scope" value="Bacteria"/>
</dbReference>
<feature type="domain" description="Aspartate/ornithine carbamoyltransferase carbamoyl-P binding" evidence="7">
    <location>
        <begin position="9"/>
        <end position="167"/>
    </location>
</feature>
<dbReference type="GO" id="GO:0009347">
    <property type="term" value="C:aspartate carbamoyltransferase complex"/>
    <property type="evidence" value="ECO:0007669"/>
    <property type="project" value="InterPro"/>
</dbReference>
<dbReference type="HOGENOM" id="CLU_039403_0_0_12"/>
<dbReference type="InterPro" id="IPR006130">
    <property type="entry name" value="Asp/Orn_carbamoylTrfase"/>
</dbReference>
<dbReference type="eggNOG" id="COG0540">
    <property type="taxonomic scope" value="Bacteria"/>
</dbReference>
<dbReference type="Pfam" id="PF02748">
    <property type="entry name" value="PyrI_C"/>
    <property type="match status" value="1"/>
</dbReference>
<dbReference type="EC" id="2.1.3.2" evidence="5"/>
<keyword evidence="3" id="KW-0862">Zinc</keyword>
<dbReference type="STRING" id="573413.Spirs_1433"/>
<dbReference type="Gene3D" id="3.40.50.1370">
    <property type="entry name" value="Aspartate/ornithine carbamoyltransferase"/>
    <property type="match status" value="2"/>
</dbReference>
<evidence type="ECO:0000256" key="4">
    <source>
        <dbReference type="ARBA" id="ARBA00022975"/>
    </source>
</evidence>
<organism evidence="9 10">
    <name type="scientific">Sediminispirochaeta smaragdinae (strain DSM 11293 / JCM 15392 / SEBR 4228)</name>
    <name type="common">Spirochaeta smaragdinae</name>
    <dbReference type="NCBI Taxonomy" id="573413"/>
    <lineage>
        <taxon>Bacteria</taxon>
        <taxon>Pseudomonadati</taxon>
        <taxon>Spirochaetota</taxon>
        <taxon>Spirochaetia</taxon>
        <taxon>Spirochaetales</taxon>
        <taxon>Spirochaetaceae</taxon>
        <taxon>Sediminispirochaeta</taxon>
    </lineage>
</organism>
<dbReference type="InterPro" id="IPR002082">
    <property type="entry name" value="Asp_carbamoyltransf"/>
</dbReference>
<keyword evidence="2" id="KW-0479">Metal-binding</keyword>
<dbReference type="InterPro" id="IPR002801">
    <property type="entry name" value="Asp_carbamoylTrfase_reg"/>
</dbReference>
<accession>E1R525</accession>
<dbReference type="PROSITE" id="PS00097">
    <property type="entry name" value="CARBAMOYLTRANSFERASE"/>
    <property type="match status" value="1"/>
</dbReference>
<dbReference type="PANTHER" id="PTHR35805:SF1">
    <property type="entry name" value="ASPARTATE CARBAMOYLTRANSFERASE REGULATORY CHAIN"/>
    <property type="match status" value="1"/>
</dbReference>
<evidence type="ECO:0000256" key="2">
    <source>
        <dbReference type="ARBA" id="ARBA00022723"/>
    </source>
</evidence>
<dbReference type="KEGG" id="ssm:Spirs_1433"/>
<dbReference type="PRINTS" id="PR00101">
    <property type="entry name" value="ATCASE"/>
</dbReference>
<dbReference type="Pfam" id="PF01948">
    <property type="entry name" value="PyrI"/>
    <property type="match status" value="1"/>
</dbReference>
<dbReference type="AlphaFoldDB" id="E1R525"/>
<evidence type="ECO:0000259" key="7">
    <source>
        <dbReference type="Pfam" id="PF02729"/>
    </source>
</evidence>
<dbReference type="PRINTS" id="PR00100">
    <property type="entry name" value="AOTCASE"/>
</dbReference>
<evidence type="ECO:0000256" key="1">
    <source>
        <dbReference type="ARBA" id="ARBA00022679"/>
    </source>
</evidence>
<dbReference type="NCBIfam" id="NF009916">
    <property type="entry name" value="PRK13376.1"/>
    <property type="match status" value="1"/>
</dbReference>
<sequence>MNTNTFQGRTLAVIRDFSQEERLYLFSHTRRLKQALLEGDRKTVDEYRIDDGDFGIYEVFLEDSTRTKESFKNAAQFHGVKLNSLDVGHSSINKKESYADTFNTLCGYDNKIFIVRSTLEGVCRWLEENGKEFARRNGLSVPPAFINAGDGKHEHPTQELLDEFSFLEQLDWDESRLHIALVGDLYHGRTVHSKVDGLKLFGSVSVDLIAPKELAMPEYYVRKMEENDFAVRTFSSIEEYLSQSNTAPIWYFTRPQLERMGDDILKRQDELRSKIVFRREFLSKIADGTKFYHPLPRHKEHPTIPTFLDDTELNGWENQSINGKLIRIVLLSLIAGKIGHDFVPKAEKPLASVDDEPFLQDVPVAQDGPPKQYAEGVNPISDGIVIDHICRGDSEQEIREHMARIIGVLKLYGKGGEWVTSSRIAPGTMKGIIFRPGFSGFDGKQMKQLAAIAPGSTLNIIHESRVVKKLRLHMPPRIYNFDTISCSNTACISHPSNGESVPAEFFRVAGDIFVCKYCEKPHTFKEIWK</sequence>
<dbReference type="InterPro" id="IPR006132">
    <property type="entry name" value="Asp/Orn_carbamoyltranf_P-bd"/>
</dbReference>
<dbReference type="Pfam" id="PF02729">
    <property type="entry name" value="OTCace_N"/>
    <property type="match status" value="1"/>
</dbReference>
<proteinExistence type="predicted"/>
<dbReference type="GO" id="GO:0009220">
    <property type="term" value="P:pyrimidine ribonucleotide biosynthetic process"/>
    <property type="evidence" value="ECO:0007669"/>
    <property type="project" value="UniProtKB-UniRule"/>
</dbReference>
<dbReference type="SUPFAM" id="SSF54893">
    <property type="entry name" value="Aspartate carbamoyltransferase, Regulatory-chain, N-terminal domain"/>
    <property type="match status" value="1"/>
</dbReference>
<dbReference type="Gene3D" id="3.30.70.140">
    <property type="entry name" value="Aspartate carbamoyltransferase regulatory subunit, N-terminal domain"/>
    <property type="match status" value="1"/>
</dbReference>
<keyword evidence="1 9" id="KW-0808">Transferase</keyword>
<evidence type="ECO:0000313" key="10">
    <source>
        <dbReference type="Proteomes" id="UP000002318"/>
    </source>
</evidence>
<protein>
    <recommendedName>
        <fullName evidence="5">Aspartate carbamoyltransferase</fullName>
        <ecNumber evidence="5">2.1.3.2</ecNumber>
    </recommendedName>
</protein>
<feature type="domain" description="Aspartate carbamoyltransferase regulatory subunit C-terminal" evidence="8">
    <location>
        <begin position="477"/>
        <end position="527"/>
    </location>
</feature>
<evidence type="ECO:0000256" key="5">
    <source>
        <dbReference type="NCBIfam" id="TIGR00670"/>
    </source>
</evidence>
<dbReference type="SUPFAM" id="SSF57825">
    <property type="entry name" value="Aspartate carbamoyltransferase, Regulatory-chain, C-terminal domain"/>
    <property type="match status" value="1"/>
</dbReference>
<dbReference type="GO" id="GO:0006520">
    <property type="term" value="P:amino acid metabolic process"/>
    <property type="evidence" value="ECO:0007669"/>
    <property type="project" value="InterPro"/>
</dbReference>
<dbReference type="SUPFAM" id="SSF53671">
    <property type="entry name" value="Aspartate/ornithine carbamoyltransferase"/>
    <property type="match status" value="1"/>
</dbReference>
<evidence type="ECO:0000259" key="6">
    <source>
        <dbReference type="Pfam" id="PF01948"/>
    </source>
</evidence>
<dbReference type="EMBL" id="CP002116">
    <property type="protein sequence ID" value="ADK80560.1"/>
    <property type="molecule type" value="Genomic_DNA"/>
</dbReference>